<dbReference type="RefSeq" id="WP_098640355.1">
    <property type="nucleotide sequence ID" value="NZ_NVCO01000020.1"/>
</dbReference>
<evidence type="ECO:0000259" key="4">
    <source>
        <dbReference type="PROSITE" id="PS50987"/>
    </source>
</evidence>
<dbReference type="GO" id="GO:0003700">
    <property type="term" value="F:DNA-binding transcription factor activity"/>
    <property type="evidence" value="ECO:0007669"/>
    <property type="project" value="InterPro"/>
</dbReference>
<dbReference type="GO" id="GO:0003677">
    <property type="term" value="F:DNA binding"/>
    <property type="evidence" value="ECO:0007669"/>
    <property type="project" value="UniProtKB-KW"/>
</dbReference>
<evidence type="ECO:0000313" key="6">
    <source>
        <dbReference type="Proteomes" id="UP000226106"/>
    </source>
</evidence>
<dbReference type="NCBIfam" id="NF033788">
    <property type="entry name" value="HTH_metalloreg"/>
    <property type="match status" value="1"/>
</dbReference>
<name>A0A9X7AQC2_BACTU</name>
<dbReference type="SUPFAM" id="SSF46785">
    <property type="entry name" value="Winged helix' DNA-binding domain"/>
    <property type="match status" value="1"/>
</dbReference>
<dbReference type="PROSITE" id="PS50987">
    <property type="entry name" value="HTH_ARSR_2"/>
    <property type="match status" value="1"/>
</dbReference>
<dbReference type="Gene3D" id="1.10.10.10">
    <property type="entry name" value="Winged helix-like DNA-binding domain superfamily/Winged helix DNA-binding domain"/>
    <property type="match status" value="1"/>
</dbReference>
<dbReference type="AlphaFoldDB" id="A0A9X7AQC2"/>
<evidence type="ECO:0000256" key="1">
    <source>
        <dbReference type="ARBA" id="ARBA00023015"/>
    </source>
</evidence>
<dbReference type="Proteomes" id="UP000226106">
    <property type="component" value="Unassembled WGS sequence"/>
</dbReference>
<dbReference type="CDD" id="cd00090">
    <property type="entry name" value="HTH_ARSR"/>
    <property type="match status" value="1"/>
</dbReference>
<dbReference type="InterPro" id="IPR036388">
    <property type="entry name" value="WH-like_DNA-bd_sf"/>
</dbReference>
<keyword evidence="3" id="KW-0804">Transcription</keyword>
<evidence type="ECO:0000313" key="5">
    <source>
        <dbReference type="EMBL" id="PFT48670.1"/>
    </source>
</evidence>
<dbReference type="PANTHER" id="PTHR43132">
    <property type="entry name" value="ARSENICAL RESISTANCE OPERON REPRESSOR ARSR-RELATED"/>
    <property type="match status" value="1"/>
</dbReference>
<dbReference type="Pfam" id="PF12840">
    <property type="entry name" value="HTH_20"/>
    <property type="match status" value="1"/>
</dbReference>
<evidence type="ECO:0000256" key="3">
    <source>
        <dbReference type="ARBA" id="ARBA00023163"/>
    </source>
</evidence>
<feature type="domain" description="HTH arsR-type" evidence="4">
    <location>
        <begin position="4"/>
        <end position="92"/>
    </location>
</feature>
<dbReference type="InterPro" id="IPR011991">
    <property type="entry name" value="ArsR-like_HTH"/>
</dbReference>
<organism evidence="5 6">
    <name type="scientific">Bacillus thuringiensis</name>
    <dbReference type="NCBI Taxonomy" id="1428"/>
    <lineage>
        <taxon>Bacteria</taxon>
        <taxon>Bacillati</taxon>
        <taxon>Bacillota</taxon>
        <taxon>Bacilli</taxon>
        <taxon>Bacillales</taxon>
        <taxon>Bacillaceae</taxon>
        <taxon>Bacillus</taxon>
        <taxon>Bacillus cereus group</taxon>
    </lineage>
</organism>
<accession>A0A9X7AQC2</accession>
<dbReference type="PANTHER" id="PTHR43132:SF2">
    <property type="entry name" value="ARSENICAL RESISTANCE OPERON REPRESSOR ARSR-RELATED"/>
    <property type="match status" value="1"/>
</dbReference>
<dbReference type="InterPro" id="IPR051011">
    <property type="entry name" value="Metal_resp_trans_reg"/>
</dbReference>
<dbReference type="InterPro" id="IPR036390">
    <property type="entry name" value="WH_DNA-bd_sf"/>
</dbReference>
<reference evidence="5 6" key="1">
    <citation type="submission" date="2017-09" db="EMBL/GenBank/DDBJ databases">
        <title>Large-scale bioinformatics analysis of Bacillus genomes uncovers conserved roles of natural products in bacterial physiology.</title>
        <authorList>
            <consortium name="Agbiome Team Llc"/>
            <person name="Bleich R.M."/>
            <person name="Grubbs K.J."/>
            <person name="Santa Maria K.C."/>
            <person name="Allen S.E."/>
            <person name="Farag S."/>
            <person name="Shank E.A."/>
            <person name="Bowers A."/>
        </authorList>
    </citation>
    <scope>NUCLEOTIDE SEQUENCE [LARGE SCALE GENOMIC DNA]</scope>
    <source>
        <strain evidence="5 6">AFS065400</strain>
    </source>
</reference>
<sequence>MKCLYTYKKQAEILNKIGHPVRLCILQQLIQRGSCSVTELRNLLGIPQSTTSQHLGVLKSLDIVRCRNEGVMKIYKIYNEEVKRIVTILMKV</sequence>
<protein>
    <submittedName>
        <fullName evidence="5">ArsR family transcriptional regulator</fullName>
    </submittedName>
</protein>
<dbReference type="InterPro" id="IPR001845">
    <property type="entry name" value="HTH_ArsR_DNA-bd_dom"/>
</dbReference>
<evidence type="ECO:0000256" key="2">
    <source>
        <dbReference type="ARBA" id="ARBA00023125"/>
    </source>
</evidence>
<keyword evidence="2" id="KW-0238">DNA-binding</keyword>
<dbReference type="SMART" id="SM00418">
    <property type="entry name" value="HTH_ARSR"/>
    <property type="match status" value="1"/>
</dbReference>
<comment type="caution">
    <text evidence="5">The sequence shown here is derived from an EMBL/GenBank/DDBJ whole genome shotgun (WGS) entry which is preliminary data.</text>
</comment>
<gene>
    <name evidence="5" type="ORF">COK72_07985</name>
</gene>
<keyword evidence="1" id="KW-0805">Transcription regulation</keyword>
<dbReference type="PRINTS" id="PR00778">
    <property type="entry name" value="HTHARSR"/>
</dbReference>
<dbReference type="EMBL" id="NVCO01000020">
    <property type="protein sequence ID" value="PFT48670.1"/>
    <property type="molecule type" value="Genomic_DNA"/>
</dbReference>
<proteinExistence type="predicted"/>